<organism evidence="1 2">
    <name type="scientific">Methylomonas albis</name>
    <dbReference type="NCBI Taxonomy" id="1854563"/>
    <lineage>
        <taxon>Bacteria</taxon>
        <taxon>Pseudomonadati</taxon>
        <taxon>Pseudomonadota</taxon>
        <taxon>Gammaproteobacteria</taxon>
        <taxon>Methylococcales</taxon>
        <taxon>Methylococcaceae</taxon>
        <taxon>Methylomonas</taxon>
    </lineage>
</organism>
<proteinExistence type="predicted"/>
<keyword evidence="2" id="KW-1185">Reference proteome</keyword>
<name>A0ABR9D2E2_9GAMM</name>
<protein>
    <recommendedName>
        <fullName evidence="3">7-cyano-7-deazaguanine synthase</fullName>
    </recommendedName>
</protein>
<dbReference type="InterPro" id="IPR014729">
    <property type="entry name" value="Rossmann-like_a/b/a_fold"/>
</dbReference>
<dbReference type="EMBL" id="JACXSS010000001">
    <property type="protein sequence ID" value="MBD9357289.1"/>
    <property type="molecule type" value="Genomic_DNA"/>
</dbReference>
<evidence type="ECO:0008006" key="3">
    <source>
        <dbReference type="Google" id="ProtNLM"/>
    </source>
</evidence>
<dbReference type="NCBIfam" id="NF041925">
    <property type="entry name" value="QatC"/>
    <property type="match status" value="1"/>
</dbReference>
<dbReference type="Proteomes" id="UP000652176">
    <property type="component" value="Unassembled WGS sequence"/>
</dbReference>
<comment type="caution">
    <text evidence="1">The sequence shown here is derived from an EMBL/GenBank/DDBJ whole genome shotgun (WGS) entry which is preliminary data.</text>
</comment>
<gene>
    <name evidence="1" type="ORF">IE877_15615</name>
</gene>
<reference evidence="1 2" key="1">
    <citation type="submission" date="2020-09" db="EMBL/GenBank/DDBJ databases">
        <title>Methylomonas albis sp. nov. and Methylomonas fluvii sp. nov.: Two cold-adapted methanotrophs from the River Elbe and an amended description of Methylovulum psychrotolerans strain Eb1.</title>
        <authorList>
            <person name="Bussmann I.K."/>
            <person name="Klings K.-W."/>
            <person name="Warnstedt J."/>
            <person name="Hoppert M."/>
            <person name="Saborowski A."/>
            <person name="Horn F."/>
            <person name="Liebner S."/>
        </authorList>
    </citation>
    <scope>NUCLEOTIDE SEQUENCE [LARGE SCALE GENOMIC DNA]</scope>
    <source>
        <strain evidence="1 2">EbA</strain>
    </source>
</reference>
<accession>A0ABR9D2E2</accession>
<evidence type="ECO:0000313" key="2">
    <source>
        <dbReference type="Proteomes" id="UP000652176"/>
    </source>
</evidence>
<dbReference type="RefSeq" id="WP_192375573.1">
    <property type="nucleotide sequence ID" value="NZ_CAJHIV010000001.1"/>
</dbReference>
<evidence type="ECO:0000313" key="1">
    <source>
        <dbReference type="EMBL" id="MBD9357289.1"/>
    </source>
</evidence>
<dbReference type="Gene3D" id="3.40.50.620">
    <property type="entry name" value="HUPs"/>
    <property type="match status" value="1"/>
</dbReference>
<sequence length="457" mass="49937">MMRHLIAGRFGPDDQIHIPNATDEQVTRLELVAGEKSLDHGIDGALTSLKNLNVFPSEIGLDLLIVAAHVHAADTRISRVEQSQDSWTREIRIVVPVSDPTRWKNAAGTLICMLDFLTGDRWSIGFRSRPKRFGSIIKSQTTLLPNTFDEVSLFSGGLDSLIGAIDLLENGHIPLLISHAGDSASSDAQNKLFAKLKNHYPSSSFDRLRLPMGFADGLVEGVGSENTTRGRSFLFFALGVFAGTGLGSQFMLRVPENGLIALNVPLDPLRLGSNSTRTTHPFYMARWNDLLAKLGINGKVENPYWDKTKGEMVASCANEALLRSTANDSLSCSSPASGRWQGLQGHGIEHCGHCLPCLIRRASFDAAWGPGSDSTVYTVSDLRAHPLDTKGSIGKQVRSFQFAIERLRRRPDLARLLIHKPGSLADEIGRLDQLADVYQRGLNEVAQLINGVTTKPI</sequence>
<dbReference type="InterPro" id="IPR049676">
    <property type="entry name" value="QatC"/>
</dbReference>